<keyword evidence="6 7" id="KW-0472">Membrane</keyword>
<dbReference type="GO" id="GO:0005886">
    <property type="term" value="C:plasma membrane"/>
    <property type="evidence" value="ECO:0007669"/>
    <property type="project" value="UniProtKB-SubCell"/>
</dbReference>
<feature type="transmembrane region" description="Helical" evidence="7">
    <location>
        <begin position="91"/>
        <end position="111"/>
    </location>
</feature>
<dbReference type="EMBL" id="CP157743">
    <property type="protein sequence ID" value="XBS19338.1"/>
    <property type="molecule type" value="Genomic_DNA"/>
</dbReference>
<dbReference type="RefSeq" id="WP_305907906.1">
    <property type="nucleotide sequence ID" value="NZ_CP157743.1"/>
</dbReference>
<dbReference type="Pfam" id="PF07681">
    <property type="entry name" value="DoxX"/>
    <property type="match status" value="1"/>
</dbReference>
<accession>A0AAU7NQX2</accession>
<organism evidence="8 9">
    <name type="scientific">Methylomarinum roseum</name>
    <dbReference type="NCBI Taxonomy" id="3067653"/>
    <lineage>
        <taxon>Bacteria</taxon>
        <taxon>Pseudomonadati</taxon>
        <taxon>Pseudomonadota</taxon>
        <taxon>Gammaproteobacteria</taxon>
        <taxon>Methylococcales</taxon>
        <taxon>Methylococcaceae</taxon>
        <taxon>Methylomarinum</taxon>
    </lineage>
</organism>
<sequence length="187" mass="21433">MSDKYTKTLSTRQNTVSLAEFCGAIKKNPLIAFYSRVTAWLERHADQLPPLLLRLILAYEFWEAGMMKLNGENWFAQLNFPFPFGLLSTDALWFMGTWLELIGAIALLLGLGTRIITLSLMVLTIVAIETVHWPAEWSSLSELWRGYAISSKGFGNYKLPLLYLIMFLPLLFRGAGRWSLDHVFRRL</sequence>
<evidence type="ECO:0000256" key="6">
    <source>
        <dbReference type="ARBA" id="ARBA00023136"/>
    </source>
</evidence>
<name>A0AAU7NQX2_9GAMM</name>
<evidence type="ECO:0000256" key="7">
    <source>
        <dbReference type="SAM" id="Phobius"/>
    </source>
</evidence>
<protein>
    <submittedName>
        <fullName evidence="8">DoxX family protein</fullName>
    </submittedName>
</protein>
<dbReference type="Proteomes" id="UP001225378">
    <property type="component" value="Chromosome"/>
</dbReference>
<dbReference type="PANTHER" id="PTHR33452:SF7">
    <property type="entry name" value="DOXX FAMILY PROTEIN"/>
    <property type="match status" value="1"/>
</dbReference>
<evidence type="ECO:0000313" key="9">
    <source>
        <dbReference type="Proteomes" id="UP001225378"/>
    </source>
</evidence>
<dbReference type="PANTHER" id="PTHR33452">
    <property type="entry name" value="OXIDOREDUCTASE CATD-RELATED"/>
    <property type="match status" value="1"/>
</dbReference>
<dbReference type="KEGG" id="mech:Q9L42_013285"/>
<feature type="transmembrane region" description="Helical" evidence="7">
    <location>
        <begin position="161"/>
        <end position="180"/>
    </location>
</feature>
<evidence type="ECO:0000256" key="4">
    <source>
        <dbReference type="ARBA" id="ARBA00022692"/>
    </source>
</evidence>
<keyword evidence="5 7" id="KW-1133">Transmembrane helix</keyword>
<reference evidence="8 9" key="1">
    <citation type="journal article" date="2024" name="Microbiology">
        <title>Methylomarinum rosea sp. nov., a novel halophilic methanotrophic bacterium from the hypersaline Lake Elton.</title>
        <authorList>
            <person name="Suleimanov R.Z."/>
            <person name="Oshkin I.Y."/>
            <person name="Danilova O.V."/>
            <person name="Suzina N.E."/>
            <person name="Dedysh S.N."/>
        </authorList>
    </citation>
    <scope>NUCLEOTIDE SEQUENCE [LARGE SCALE GENOMIC DNA]</scope>
    <source>
        <strain evidence="8 9">Ch1-1</strain>
    </source>
</reference>
<evidence type="ECO:0000256" key="2">
    <source>
        <dbReference type="ARBA" id="ARBA00006679"/>
    </source>
</evidence>
<comment type="subcellular location">
    <subcellularLocation>
        <location evidence="1">Cell membrane</location>
        <topology evidence="1">Multi-pass membrane protein</topology>
    </subcellularLocation>
</comment>
<dbReference type="InterPro" id="IPR032808">
    <property type="entry name" value="DoxX"/>
</dbReference>
<evidence type="ECO:0000313" key="8">
    <source>
        <dbReference type="EMBL" id="XBS19338.1"/>
    </source>
</evidence>
<evidence type="ECO:0000256" key="3">
    <source>
        <dbReference type="ARBA" id="ARBA00022475"/>
    </source>
</evidence>
<proteinExistence type="inferred from homology"/>
<keyword evidence="3" id="KW-1003">Cell membrane</keyword>
<keyword evidence="4 7" id="KW-0812">Transmembrane</keyword>
<dbReference type="InterPro" id="IPR051907">
    <property type="entry name" value="DoxX-like_oxidoreductase"/>
</dbReference>
<gene>
    <name evidence="8" type="ORF">Q9L42_013285</name>
</gene>
<evidence type="ECO:0000256" key="5">
    <source>
        <dbReference type="ARBA" id="ARBA00022989"/>
    </source>
</evidence>
<keyword evidence="9" id="KW-1185">Reference proteome</keyword>
<dbReference type="AlphaFoldDB" id="A0AAU7NQX2"/>
<comment type="similarity">
    <text evidence="2">Belongs to the DoxX family.</text>
</comment>
<evidence type="ECO:0000256" key="1">
    <source>
        <dbReference type="ARBA" id="ARBA00004651"/>
    </source>
</evidence>